<feature type="chain" id="PRO_5044990251" description="RxLR effector protein" evidence="5">
    <location>
        <begin position="20"/>
        <end position="102"/>
    </location>
</feature>
<keyword evidence="7" id="KW-1185">Reference proteome</keyword>
<evidence type="ECO:0000313" key="7">
    <source>
        <dbReference type="Proteomes" id="UP000237271"/>
    </source>
</evidence>
<evidence type="ECO:0000256" key="3">
    <source>
        <dbReference type="ARBA" id="ARBA00022525"/>
    </source>
</evidence>
<proteinExistence type="inferred from homology"/>
<comment type="subcellular location">
    <subcellularLocation>
        <location evidence="1 5">Secreted</location>
    </subcellularLocation>
</comment>
<reference evidence="6 7" key="1">
    <citation type="journal article" date="2017" name="Genome Biol. Evol.">
        <title>Phytophthora megakarya and P. palmivora, closely related causal agents of cacao black pod rot, underwent increases in genome sizes and gene numbers by different mechanisms.</title>
        <authorList>
            <person name="Ali S.S."/>
            <person name="Shao J."/>
            <person name="Lary D.J."/>
            <person name="Kronmiller B."/>
            <person name="Shen D."/>
            <person name="Strem M.D."/>
            <person name="Amoako-Attah I."/>
            <person name="Akrofi A.Y."/>
            <person name="Begoude B.A."/>
            <person name="Ten Hoopen G.M."/>
            <person name="Coulibaly K."/>
            <person name="Kebe B.I."/>
            <person name="Melnick R.L."/>
            <person name="Guiltinan M.J."/>
            <person name="Tyler B.M."/>
            <person name="Meinhardt L.W."/>
            <person name="Bailey B.A."/>
        </authorList>
    </citation>
    <scope>NUCLEOTIDE SEQUENCE [LARGE SCALE GENOMIC DNA]</scope>
    <source>
        <strain evidence="7">sbr112.9</strain>
    </source>
</reference>
<dbReference type="Pfam" id="PF16810">
    <property type="entry name" value="RXLR"/>
    <property type="match status" value="1"/>
</dbReference>
<dbReference type="OrthoDB" id="145535at2759"/>
<comment type="similarity">
    <text evidence="2 5">Belongs to the RxLR effector family.</text>
</comment>
<sequence>MRLFHILVVIGATILASSGAYSTTMDANQFEIFKAASPSGSNQRLLRAHQTTVNLEERGLLKPKDETILSNLAKKLKIDPTKYDAQLNPEYPKYMEKTQSID</sequence>
<accession>A0A2P4YTJ9</accession>
<comment type="caution">
    <text evidence="6">The sequence shown here is derived from an EMBL/GenBank/DDBJ whole genome shotgun (WGS) entry which is preliminary data.</text>
</comment>
<evidence type="ECO:0000313" key="6">
    <source>
        <dbReference type="EMBL" id="POM81135.1"/>
    </source>
</evidence>
<dbReference type="Proteomes" id="UP000237271">
    <property type="component" value="Unassembled WGS sequence"/>
</dbReference>
<keyword evidence="3 5" id="KW-0964">Secreted</keyword>
<dbReference type="EMBL" id="NCKW01000159">
    <property type="protein sequence ID" value="POM81135.1"/>
    <property type="molecule type" value="Genomic_DNA"/>
</dbReference>
<keyword evidence="4 5" id="KW-0732">Signal</keyword>
<evidence type="ECO:0000256" key="1">
    <source>
        <dbReference type="ARBA" id="ARBA00004613"/>
    </source>
</evidence>
<evidence type="ECO:0000256" key="4">
    <source>
        <dbReference type="ARBA" id="ARBA00022729"/>
    </source>
</evidence>
<dbReference type="InterPro" id="IPR031825">
    <property type="entry name" value="RXLR"/>
</dbReference>
<protein>
    <recommendedName>
        <fullName evidence="5">RxLR effector protein</fullName>
    </recommendedName>
</protein>
<organism evidence="6 7">
    <name type="scientific">Phytophthora palmivora</name>
    <dbReference type="NCBI Taxonomy" id="4796"/>
    <lineage>
        <taxon>Eukaryota</taxon>
        <taxon>Sar</taxon>
        <taxon>Stramenopiles</taxon>
        <taxon>Oomycota</taxon>
        <taxon>Peronosporomycetes</taxon>
        <taxon>Peronosporales</taxon>
        <taxon>Peronosporaceae</taxon>
        <taxon>Phytophthora</taxon>
    </lineage>
</organism>
<name>A0A2P4YTJ9_9STRA</name>
<evidence type="ECO:0000256" key="2">
    <source>
        <dbReference type="ARBA" id="ARBA00010400"/>
    </source>
</evidence>
<comment type="function">
    <text evidence="5">Effector that suppresses plant defense responses during pathogen infection.</text>
</comment>
<gene>
    <name evidence="6" type="ORF">PHPALM_937</name>
</gene>
<feature type="signal peptide" evidence="5">
    <location>
        <begin position="1"/>
        <end position="19"/>
    </location>
</feature>
<dbReference type="AlphaFoldDB" id="A0A2P4YTJ9"/>
<evidence type="ECO:0000256" key="5">
    <source>
        <dbReference type="RuleBase" id="RU367124"/>
    </source>
</evidence>
<comment type="domain">
    <text evidence="5">The RxLR-dEER motif acts to carry the protein into the host cell cytoplasm through binding to cell surface phosphatidylinositol-3-phosphate.</text>
</comment>